<dbReference type="PANTHER" id="PTHR22749">
    <property type="entry name" value="RIBOFLAVIN KINASE/FMN ADENYLYLTRANSFERASE"/>
    <property type="match status" value="1"/>
</dbReference>
<dbReference type="Pfam" id="PF01687">
    <property type="entry name" value="Flavokinase"/>
    <property type="match status" value="1"/>
</dbReference>
<evidence type="ECO:0000256" key="8">
    <source>
        <dbReference type="ARBA" id="ARBA00022741"/>
    </source>
</evidence>
<dbReference type="SUPFAM" id="SSF82114">
    <property type="entry name" value="Riboflavin kinase-like"/>
    <property type="match status" value="1"/>
</dbReference>
<feature type="domain" description="Riboflavin kinase" evidence="16">
    <location>
        <begin position="185"/>
        <end position="311"/>
    </location>
</feature>
<dbReference type="AlphaFoldDB" id="A0A317KZ84"/>
<evidence type="ECO:0000256" key="9">
    <source>
        <dbReference type="ARBA" id="ARBA00022777"/>
    </source>
</evidence>
<keyword evidence="7 15" id="KW-0548">Nucleotidyltransferase</keyword>
<dbReference type="InterPro" id="IPR004821">
    <property type="entry name" value="Cyt_trans-like"/>
</dbReference>
<keyword evidence="12" id="KW-0511">Multifunctional enzyme</keyword>
<dbReference type="FunFam" id="2.40.30.30:FF:000003">
    <property type="entry name" value="Riboflavin biosynthesis protein"/>
    <property type="match status" value="1"/>
</dbReference>
<dbReference type="NCBIfam" id="NF004160">
    <property type="entry name" value="PRK05627.1-3"/>
    <property type="match status" value="1"/>
</dbReference>
<gene>
    <name evidence="17" type="ORF">DLJ74_10440</name>
</gene>
<keyword evidence="6 15" id="KW-0808">Transferase</keyword>
<evidence type="ECO:0000259" key="16">
    <source>
        <dbReference type="SMART" id="SM00904"/>
    </source>
</evidence>
<dbReference type="GO" id="GO:0008531">
    <property type="term" value="F:riboflavin kinase activity"/>
    <property type="evidence" value="ECO:0007669"/>
    <property type="project" value="UniProtKB-UniRule"/>
</dbReference>
<comment type="similarity">
    <text evidence="15">Belongs to the ribF family.</text>
</comment>
<evidence type="ECO:0000256" key="15">
    <source>
        <dbReference type="PIRNR" id="PIRNR004491"/>
    </source>
</evidence>
<evidence type="ECO:0000256" key="13">
    <source>
        <dbReference type="ARBA" id="ARBA00047880"/>
    </source>
</evidence>
<reference evidence="17 18" key="1">
    <citation type="submission" date="2018-05" db="EMBL/GenBank/DDBJ databases">
        <title>Genomic analysis of Gracilibacillus dipsosauri DD1 reveals novel features of a salt-tolerant amylase.</title>
        <authorList>
            <person name="Deutch C.E."/>
            <person name="Yang S."/>
        </authorList>
    </citation>
    <scope>NUCLEOTIDE SEQUENCE [LARGE SCALE GENOMIC DNA]</scope>
    <source>
        <strain evidence="17 18">DD1</strain>
    </source>
</reference>
<evidence type="ECO:0000256" key="6">
    <source>
        <dbReference type="ARBA" id="ARBA00022679"/>
    </source>
</evidence>
<dbReference type="GO" id="GO:0009231">
    <property type="term" value="P:riboflavin biosynthetic process"/>
    <property type="evidence" value="ECO:0007669"/>
    <property type="project" value="InterPro"/>
</dbReference>
<dbReference type="GO" id="GO:0009398">
    <property type="term" value="P:FMN biosynthetic process"/>
    <property type="evidence" value="ECO:0007669"/>
    <property type="project" value="UniProtKB-UniRule"/>
</dbReference>
<dbReference type="RefSeq" id="WP_109984407.1">
    <property type="nucleotide sequence ID" value="NZ_QGTD01000008.1"/>
</dbReference>
<dbReference type="SMART" id="SM00904">
    <property type="entry name" value="Flavokinase"/>
    <property type="match status" value="1"/>
</dbReference>
<evidence type="ECO:0000256" key="14">
    <source>
        <dbReference type="ARBA" id="ARBA00049494"/>
    </source>
</evidence>
<comment type="catalytic activity">
    <reaction evidence="13 15">
        <text>riboflavin + ATP = FMN + ADP + H(+)</text>
        <dbReference type="Rhea" id="RHEA:14357"/>
        <dbReference type="ChEBI" id="CHEBI:15378"/>
        <dbReference type="ChEBI" id="CHEBI:30616"/>
        <dbReference type="ChEBI" id="CHEBI:57986"/>
        <dbReference type="ChEBI" id="CHEBI:58210"/>
        <dbReference type="ChEBI" id="CHEBI:456216"/>
        <dbReference type="EC" id="2.7.1.26"/>
    </reaction>
</comment>
<comment type="function">
    <text evidence="1">Catalyzes the phosphorylation of riboflavin to FMN followed by the adenylation of FMN to FAD.</text>
</comment>
<dbReference type="InterPro" id="IPR002606">
    <property type="entry name" value="Riboflavin_kinase_bac"/>
</dbReference>
<evidence type="ECO:0000256" key="3">
    <source>
        <dbReference type="ARBA" id="ARBA00005201"/>
    </source>
</evidence>
<evidence type="ECO:0000256" key="5">
    <source>
        <dbReference type="ARBA" id="ARBA00022643"/>
    </source>
</evidence>
<dbReference type="CDD" id="cd02064">
    <property type="entry name" value="FAD_synthetase_N"/>
    <property type="match status" value="1"/>
</dbReference>
<dbReference type="Gene3D" id="3.40.50.620">
    <property type="entry name" value="HUPs"/>
    <property type="match status" value="1"/>
</dbReference>
<evidence type="ECO:0000256" key="7">
    <source>
        <dbReference type="ARBA" id="ARBA00022695"/>
    </source>
</evidence>
<dbReference type="NCBIfam" id="TIGR00125">
    <property type="entry name" value="cyt_tran_rel"/>
    <property type="match status" value="1"/>
</dbReference>
<dbReference type="EMBL" id="QGTD01000008">
    <property type="protein sequence ID" value="PWU68827.1"/>
    <property type="molecule type" value="Genomic_DNA"/>
</dbReference>
<evidence type="ECO:0000256" key="11">
    <source>
        <dbReference type="ARBA" id="ARBA00022840"/>
    </source>
</evidence>
<keyword evidence="10 15" id="KW-0274">FAD</keyword>
<dbReference type="SUPFAM" id="SSF52374">
    <property type="entry name" value="Nucleotidylyl transferase"/>
    <property type="match status" value="1"/>
</dbReference>
<organism evidence="17 18">
    <name type="scientific">Gracilibacillus dipsosauri</name>
    <dbReference type="NCBI Taxonomy" id="178340"/>
    <lineage>
        <taxon>Bacteria</taxon>
        <taxon>Bacillati</taxon>
        <taxon>Bacillota</taxon>
        <taxon>Bacilli</taxon>
        <taxon>Bacillales</taxon>
        <taxon>Bacillaceae</taxon>
        <taxon>Gracilibacillus</taxon>
    </lineage>
</organism>
<comment type="pathway">
    <text evidence="2 15">Cofactor biosynthesis; FAD biosynthesis; FAD from FMN: step 1/1.</text>
</comment>
<evidence type="ECO:0000256" key="4">
    <source>
        <dbReference type="ARBA" id="ARBA00022630"/>
    </source>
</evidence>
<dbReference type="InterPro" id="IPR015865">
    <property type="entry name" value="Riboflavin_kinase_bac/euk"/>
</dbReference>
<evidence type="ECO:0000256" key="2">
    <source>
        <dbReference type="ARBA" id="ARBA00004726"/>
    </source>
</evidence>
<comment type="pathway">
    <text evidence="3 15">Cofactor biosynthesis; FMN biosynthesis; FMN from riboflavin (ATP route): step 1/1.</text>
</comment>
<evidence type="ECO:0000256" key="1">
    <source>
        <dbReference type="ARBA" id="ARBA00002121"/>
    </source>
</evidence>
<dbReference type="EC" id="2.7.1.26" evidence="15"/>
<evidence type="ECO:0000256" key="10">
    <source>
        <dbReference type="ARBA" id="ARBA00022827"/>
    </source>
</evidence>
<keyword evidence="11 15" id="KW-0067">ATP-binding</keyword>
<sequence>MELISLTYPHKLKKESIPNTVAAIGFFDGIHIGHQKVIDQAKLLAKEQDMKSAVITFDPHPSVVLKKEKTDVQYLTPLTVKKSLMEQLDVDYLYIIRFDKTLSQLSPKEFLEHFIVGLNIDHLVAGYDFSFGFKGAGNMSNIQTFIDKPLAITKVEKISYHDQKVSSTRIRSLLKEGNLELTEKLLGRPYSVVGEVVRGEQRGRTIGFPTANFKITEPYFLPRVGVYAVEVIMENNVFYGMANLGYNPTFTDQIVVPKLEVNIFDLNQNLYGEILQVNWKSYIRDEVKFSSVEELVEQIRQDEKNVRHFFSLND</sequence>
<evidence type="ECO:0000313" key="18">
    <source>
        <dbReference type="Proteomes" id="UP000245624"/>
    </source>
</evidence>
<dbReference type="PIRSF" id="PIRSF004491">
    <property type="entry name" value="FAD_Synth"/>
    <property type="match status" value="1"/>
</dbReference>
<dbReference type="InterPro" id="IPR014729">
    <property type="entry name" value="Rossmann-like_a/b/a_fold"/>
</dbReference>
<dbReference type="PANTHER" id="PTHR22749:SF6">
    <property type="entry name" value="RIBOFLAVIN KINASE"/>
    <property type="match status" value="1"/>
</dbReference>
<dbReference type="GO" id="GO:0003919">
    <property type="term" value="F:FMN adenylyltransferase activity"/>
    <property type="evidence" value="ECO:0007669"/>
    <property type="project" value="UniProtKB-UniRule"/>
</dbReference>
<dbReference type="InterPro" id="IPR023468">
    <property type="entry name" value="Riboflavin_kinase"/>
</dbReference>
<dbReference type="InterPro" id="IPR023465">
    <property type="entry name" value="Riboflavin_kinase_dom_sf"/>
</dbReference>
<protein>
    <recommendedName>
        <fullName evidence="15">Riboflavin biosynthesis protein</fullName>
    </recommendedName>
    <domain>
        <recommendedName>
            <fullName evidence="15">Riboflavin kinase</fullName>
            <ecNumber evidence="15">2.7.1.26</ecNumber>
        </recommendedName>
        <alternativeName>
            <fullName evidence="15">Flavokinase</fullName>
        </alternativeName>
    </domain>
    <domain>
        <recommendedName>
            <fullName evidence="15">FMN adenylyltransferase</fullName>
            <ecNumber evidence="15">2.7.7.2</ecNumber>
        </recommendedName>
        <alternativeName>
            <fullName evidence="15">FAD pyrophosphorylase</fullName>
        </alternativeName>
        <alternativeName>
            <fullName evidence="15">FAD synthase</fullName>
        </alternativeName>
    </domain>
</protein>
<dbReference type="EC" id="2.7.7.2" evidence="15"/>
<dbReference type="NCBIfam" id="NF004162">
    <property type="entry name" value="PRK05627.1-5"/>
    <property type="match status" value="1"/>
</dbReference>
<dbReference type="NCBIfam" id="TIGR00083">
    <property type="entry name" value="ribF"/>
    <property type="match status" value="1"/>
</dbReference>
<keyword evidence="8 15" id="KW-0547">Nucleotide-binding</keyword>
<evidence type="ECO:0000313" key="17">
    <source>
        <dbReference type="EMBL" id="PWU68827.1"/>
    </source>
</evidence>
<dbReference type="Gene3D" id="2.40.30.30">
    <property type="entry name" value="Riboflavin kinase-like"/>
    <property type="match status" value="1"/>
</dbReference>
<dbReference type="OrthoDB" id="9803667at2"/>
<dbReference type="Pfam" id="PF06574">
    <property type="entry name" value="FAD_syn"/>
    <property type="match status" value="1"/>
</dbReference>
<dbReference type="GO" id="GO:0005524">
    <property type="term" value="F:ATP binding"/>
    <property type="evidence" value="ECO:0007669"/>
    <property type="project" value="UniProtKB-UniRule"/>
</dbReference>
<keyword evidence="9 15" id="KW-0418">Kinase</keyword>
<dbReference type="UniPathway" id="UPA00277">
    <property type="reaction ID" value="UER00407"/>
</dbReference>
<evidence type="ECO:0000256" key="12">
    <source>
        <dbReference type="ARBA" id="ARBA00023268"/>
    </source>
</evidence>
<keyword evidence="5 15" id="KW-0288">FMN</keyword>
<comment type="catalytic activity">
    <reaction evidence="14 15">
        <text>FMN + ATP + H(+) = FAD + diphosphate</text>
        <dbReference type="Rhea" id="RHEA:17237"/>
        <dbReference type="ChEBI" id="CHEBI:15378"/>
        <dbReference type="ChEBI" id="CHEBI:30616"/>
        <dbReference type="ChEBI" id="CHEBI:33019"/>
        <dbReference type="ChEBI" id="CHEBI:57692"/>
        <dbReference type="ChEBI" id="CHEBI:58210"/>
        <dbReference type="EC" id="2.7.7.2"/>
    </reaction>
</comment>
<name>A0A317KZ84_9BACI</name>
<proteinExistence type="inferred from homology"/>
<keyword evidence="18" id="KW-1185">Reference proteome</keyword>
<dbReference type="GO" id="GO:0006747">
    <property type="term" value="P:FAD biosynthetic process"/>
    <property type="evidence" value="ECO:0007669"/>
    <property type="project" value="UniProtKB-UniRule"/>
</dbReference>
<dbReference type="FunFam" id="3.40.50.620:FF:000021">
    <property type="entry name" value="Riboflavin biosynthesis protein"/>
    <property type="match status" value="1"/>
</dbReference>
<dbReference type="UniPathway" id="UPA00276">
    <property type="reaction ID" value="UER00406"/>
</dbReference>
<keyword evidence="4 15" id="KW-0285">Flavoprotein</keyword>
<accession>A0A317KZ84</accession>
<dbReference type="InterPro" id="IPR015864">
    <property type="entry name" value="FAD_synthase"/>
</dbReference>
<dbReference type="Proteomes" id="UP000245624">
    <property type="component" value="Unassembled WGS sequence"/>
</dbReference>
<comment type="caution">
    <text evidence="17">The sequence shown here is derived from an EMBL/GenBank/DDBJ whole genome shotgun (WGS) entry which is preliminary data.</text>
</comment>